<feature type="compositionally biased region" description="Polar residues" evidence="1">
    <location>
        <begin position="135"/>
        <end position="145"/>
    </location>
</feature>
<dbReference type="GeneID" id="103366447"/>
<dbReference type="RefSeq" id="XP_008292401.1">
    <property type="nucleotide sequence ID" value="XM_008294179.1"/>
</dbReference>
<reference evidence="4" key="1">
    <citation type="submission" date="2025-08" db="UniProtKB">
        <authorList>
            <consortium name="RefSeq"/>
        </authorList>
    </citation>
    <scope>IDENTIFICATION</scope>
</reference>
<proteinExistence type="predicted"/>
<feature type="compositionally biased region" description="Basic and acidic residues" evidence="1">
    <location>
        <begin position="146"/>
        <end position="155"/>
    </location>
</feature>
<keyword evidence="3" id="KW-1185">Reference proteome</keyword>
<feature type="chain" id="PRO_5041259185" evidence="2">
    <location>
        <begin position="26"/>
        <end position="209"/>
    </location>
</feature>
<evidence type="ECO:0000256" key="2">
    <source>
        <dbReference type="SAM" id="SignalP"/>
    </source>
</evidence>
<feature type="compositionally biased region" description="Polar residues" evidence="1">
    <location>
        <begin position="36"/>
        <end position="56"/>
    </location>
</feature>
<dbReference type="AlphaFoldDB" id="A0A9Y4KMR5"/>
<evidence type="ECO:0000313" key="3">
    <source>
        <dbReference type="Proteomes" id="UP000694891"/>
    </source>
</evidence>
<protein>
    <submittedName>
        <fullName evidence="4">Uncharacterized protein LOC103366447 isoform X1</fullName>
    </submittedName>
</protein>
<feature type="signal peptide" evidence="2">
    <location>
        <begin position="1"/>
        <end position="25"/>
    </location>
</feature>
<keyword evidence="2" id="KW-0732">Signal</keyword>
<evidence type="ECO:0000313" key="4">
    <source>
        <dbReference type="RefSeq" id="XP_008292401.1"/>
    </source>
</evidence>
<accession>A0A9Y4KMR5</accession>
<dbReference type="Proteomes" id="UP000694891">
    <property type="component" value="Unplaced"/>
</dbReference>
<feature type="region of interest" description="Disordered" evidence="1">
    <location>
        <begin position="32"/>
        <end position="62"/>
    </location>
</feature>
<feature type="region of interest" description="Disordered" evidence="1">
    <location>
        <begin position="135"/>
        <end position="155"/>
    </location>
</feature>
<sequence>MTTTTATVTMMMMMMMMMVVVCVSAASLGGSRRVETNTTSPQRLTENQENVSTGLKSHQDANETLDDSISVVFFRPEPHEDVNKTVVDATRIKSHQDVNETLVDPTRDSASNSSRNETSFTPLMFVFPLDGLGTSQESEQQQLNRTENKESDNRKEVLLAAGPSIRRIGSPPPVCQLSICAVINLGHELQSGGDEVAGQSSSDPFGHGK</sequence>
<gene>
    <name evidence="4" type="primary">LOC103366447</name>
</gene>
<feature type="region of interest" description="Disordered" evidence="1">
    <location>
        <begin position="97"/>
        <end position="117"/>
    </location>
</feature>
<evidence type="ECO:0000256" key="1">
    <source>
        <dbReference type="SAM" id="MobiDB-lite"/>
    </source>
</evidence>
<feature type="compositionally biased region" description="Polar residues" evidence="1">
    <location>
        <begin position="108"/>
        <end position="117"/>
    </location>
</feature>
<name>A0A9Y4KMR5_9TELE</name>
<organism evidence="3 4">
    <name type="scientific">Stegastes partitus</name>
    <name type="common">bicolor damselfish</name>
    <dbReference type="NCBI Taxonomy" id="144197"/>
    <lineage>
        <taxon>Eukaryota</taxon>
        <taxon>Metazoa</taxon>
        <taxon>Chordata</taxon>
        <taxon>Craniata</taxon>
        <taxon>Vertebrata</taxon>
        <taxon>Euteleostomi</taxon>
        <taxon>Actinopterygii</taxon>
        <taxon>Neopterygii</taxon>
        <taxon>Teleostei</taxon>
        <taxon>Neoteleostei</taxon>
        <taxon>Acanthomorphata</taxon>
        <taxon>Ovalentaria</taxon>
        <taxon>Pomacentridae</taxon>
        <taxon>Stegastes</taxon>
    </lineage>
</organism>